<organism evidence="12">
    <name type="scientific">Ignisphaera aggregans</name>
    <dbReference type="NCBI Taxonomy" id="334771"/>
    <lineage>
        <taxon>Archaea</taxon>
        <taxon>Thermoproteota</taxon>
        <taxon>Thermoprotei</taxon>
        <taxon>Desulfurococcales</taxon>
        <taxon>Desulfurococcaceae</taxon>
        <taxon>Ignisphaera</taxon>
    </lineage>
</organism>
<evidence type="ECO:0000256" key="7">
    <source>
        <dbReference type="ARBA" id="ARBA00023002"/>
    </source>
</evidence>
<comment type="similarity">
    <text evidence="3">In the N-terminal section; belongs to the NADH:flavin oxidoreductase/NADH oxidase family.</text>
</comment>
<comment type="cofactor">
    <cofactor evidence="2">
        <name>[4Fe-4S] cluster</name>
        <dbReference type="ChEBI" id="CHEBI:49883"/>
    </cofactor>
</comment>
<dbReference type="InterPro" id="IPR036188">
    <property type="entry name" value="FAD/NAD-bd_sf"/>
</dbReference>
<dbReference type="PANTHER" id="PTHR42917">
    <property type="entry name" value="2,4-DIENOYL-COA REDUCTASE"/>
    <property type="match status" value="1"/>
</dbReference>
<evidence type="ECO:0000313" key="12">
    <source>
        <dbReference type="EMBL" id="HHR95715.1"/>
    </source>
</evidence>
<evidence type="ECO:0000256" key="2">
    <source>
        <dbReference type="ARBA" id="ARBA00001966"/>
    </source>
</evidence>
<dbReference type="InterPro" id="IPR023753">
    <property type="entry name" value="FAD/NAD-binding_dom"/>
</dbReference>
<dbReference type="Pfam" id="PF00724">
    <property type="entry name" value="Oxidored_FMN"/>
    <property type="match status" value="1"/>
</dbReference>
<feature type="domain" description="FAD/NAD(P)-binding" evidence="11">
    <location>
        <begin position="381"/>
        <end position="641"/>
    </location>
</feature>
<dbReference type="EMBL" id="DRUB01000047">
    <property type="protein sequence ID" value="HHR95715.1"/>
    <property type="molecule type" value="Genomic_DNA"/>
</dbReference>
<dbReference type="PRINTS" id="PR00368">
    <property type="entry name" value="FADPNR"/>
</dbReference>
<gene>
    <name evidence="12" type="ORF">ENL47_02570</name>
</gene>
<accession>A0A7C5YVW1</accession>
<keyword evidence="4" id="KW-0285">Flavoprotein</keyword>
<dbReference type="InterPro" id="IPR013785">
    <property type="entry name" value="Aldolase_TIM"/>
</dbReference>
<evidence type="ECO:0000256" key="9">
    <source>
        <dbReference type="ARBA" id="ARBA00023014"/>
    </source>
</evidence>
<comment type="cofactor">
    <cofactor evidence="1">
        <name>FMN</name>
        <dbReference type="ChEBI" id="CHEBI:58210"/>
    </cofactor>
</comment>
<evidence type="ECO:0000256" key="3">
    <source>
        <dbReference type="ARBA" id="ARBA00011048"/>
    </source>
</evidence>
<keyword evidence="9" id="KW-0411">Iron-sulfur</keyword>
<dbReference type="InterPro" id="IPR001155">
    <property type="entry name" value="OxRdtase_FMN_N"/>
</dbReference>
<protein>
    <submittedName>
        <fullName evidence="12">FAD-dependent oxidoreductase</fullName>
    </submittedName>
</protein>
<dbReference type="GO" id="GO:0051536">
    <property type="term" value="F:iron-sulfur cluster binding"/>
    <property type="evidence" value="ECO:0007669"/>
    <property type="project" value="UniProtKB-KW"/>
</dbReference>
<dbReference type="PRINTS" id="PR00469">
    <property type="entry name" value="PNDRDTASEII"/>
</dbReference>
<dbReference type="GO" id="GO:0016491">
    <property type="term" value="F:oxidoreductase activity"/>
    <property type="evidence" value="ECO:0007669"/>
    <property type="project" value="UniProtKB-KW"/>
</dbReference>
<dbReference type="Gene3D" id="3.20.20.70">
    <property type="entry name" value="Aldolase class I"/>
    <property type="match status" value="1"/>
</dbReference>
<proteinExistence type="inferred from homology"/>
<evidence type="ECO:0000256" key="6">
    <source>
        <dbReference type="ARBA" id="ARBA00022723"/>
    </source>
</evidence>
<comment type="caution">
    <text evidence="12">The sequence shown here is derived from an EMBL/GenBank/DDBJ whole genome shotgun (WGS) entry which is preliminary data.</text>
</comment>
<keyword evidence="8" id="KW-0408">Iron</keyword>
<evidence type="ECO:0000256" key="4">
    <source>
        <dbReference type="ARBA" id="ARBA00022630"/>
    </source>
</evidence>
<dbReference type="GO" id="GO:0046872">
    <property type="term" value="F:metal ion binding"/>
    <property type="evidence" value="ECO:0007669"/>
    <property type="project" value="UniProtKB-KW"/>
</dbReference>
<evidence type="ECO:0000256" key="1">
    <source>
        <dbReference type="ARBA" id="ARBA00001917"/>
    </source>
</evidence>
<evidence type="ECO:0000256" key="5">
    <source>
        <dbReference type="ARBA" id="ARBA00022643"/>
    </source>
</evidence>
<dbReference type="PANTHER" id="PTHR42917:SF2">
    <property type="entry name" value="2,4-DIENOYL-COA REDUCTASE [(2E)-ENOYL-COA-PRODUCING]"/>
    <property type="match status" value="1"/>
</dbReference>
<dbReference type="GO" id="GO:0010181">
    <property type="term" value="F:FMN binding"/>
    <property type="evidence" value="ECO:0007669"/>
    <property type="project" value="InterPro"/>
</dbReference>
<dbReference type="CDD" id="cd02803">
    <property type="entry name" value="OYE_like_FMN_family"/>
    <property type="match status" value="1"/>
</dbReference>
<keyword evidence="6" id="KW-0479">Metal-binding</keyword>
<dbReference type="SUPFAM" id="SSF51395">
    <property type="entry name" value="FMN-linked oxidoreductases"/>
    <property type="match status" value="1"/>
</dbReference>
<name>A0A7C5YVW1_9CREN</name>
<dbReference type="InterPro" id="IPR051793">
    <property type="entry name" value="NADH:flavin_oxidoreductase"/>
</dbReference>
<keyword evidence="7" id="KW-0560">Oxidoreductase</keyword>
<dbReference type="AlphaFoldDB" id="A0A7C5YVW1"/>
<reference evidence="12" key="1">
    <citation type="journal article" date="2020" name="mSystems">
        <title>Genome- and Community-Level Interaction Insights into Carbon Utilization and Element Cycling Functions of Hydrothermarchaeota in Hydrothermal Sediment.</title>
        <authorList>
            <person name="Zhou Z."/>
            <person name="Liu Y."/>
            <person name="Xu W."/>
            <person name="Pan J."/>
            <person name="Luo Z.H."/>
            <person name="Li M."/>
        </authorList>
    </citation>
    <scope>NUCLEOTIDE SEQUENCE [LARGE SCALE GENOMIC DNA]</scope>
    <source>
        <strain evidence="12">SpSt-1</strain>
    </source>
</reference>
<dbReference type="SUPFAM" id="SSF51905">
    <property type="entry name" value="FAD/NAD(P)-binding domain"/>
    <property type="match status" value="1"/>
</dbReference>
<evidence type="ECO:0000259" key="10">
    <source>
        <dbReference type="Pfam" id="PF00724"/>
    </source>
</evidence>
<evidence type="ECO:0000259" key="11">
    <source>
        <dbReference type="Pfam" id="PF07992"/>
    </source>
</evidence>
<dbReference type="Gene3D" id="3.50.50.60">
    <property type="entry name" value="FAD/NAD(P)-binding domain"/>
    <property type="match status" value="1"/>
</dbReference>
<feature type="domain" description="NADH:flavin oxidoreductase/NADH oxidase N-terminal" evidence="10">
    <location>
        <begin position="4"/>
        <end position="332"/>
    </location>
</feature>
<dbReference type="Pfam" id="PF07992">
    <property type="entry name" value="Pyr_redox_2"/>
    <property type="match status" value="1"/>
</dbReference>
<keyword evidence="5" id="KW-0288">FMN</keyword>
<sequence length="648" mass="70820">MYSKLFEPFRIGSCVVPNRIVMPPMVVGYAGPRGEVTEQLIAYYEARARGGVGLIIVEASYVKENGKLVYGEVGIYDDELIPGLARLSDAIKIHGSVAVVQIAHGGIQSKVLEPVGPSSIGRRIVPPAKTPRELKTEEVEELVEDFAKAAFRAKQAGFDGVEIHGTHGYLITQFLSPITNKRGDKYGSDRTLFAVEIVESVKRLCGKDFPVIFRLNSNEFILGGIDIEYAKHVAKRLEDVGVDAFDVTGGNYDTIDMIIPPYFYTADEGWFLKFSKQIKHVVDVPVISGGLIITPDVAEKAISEGFCDAVFIGRQLIADPEWPKKVRDGRIKEIRPCLACNECIGGRLFVGKPVLCAVNPLTGYEYRWPSEEHLPKANSKKKVIVIGGGPAGLETARIARIRGYEVTLVEEDSSLGGTAEIGSIPKFLTGSKQRISKLIEWYRNQLEKLGVNVMLNTKATAMLIESMKPDVVVVATGSEPLIPKIPGVENAVIADDVLLNRVSVGSKVVVIGGGLVGVETALHLATQGKDVTIVEALPEIARDMEPISKIALTRPEGLFEKYKIKVLTNAIVVEVKKNGVEVIIPPLERRFIEADTTVLAVGRIQKIDQELLEIAKKIAKEVYVIGDAKKPRKIIDATQEGFFTAMNI</sequence>
<dbReference type="Gene3D" id="3.40.50.720">
    <property type="entry name" value="NAD(P)-binding Rossmann-like Domain"/>
    <property type="match status" value="1"/>
</dbReference>
<evidence type="ECO:0000256" key="8">
    <source>
        <dbReference type="ARBA" id="ARBA00023004"/>
    </source>
</evidence>